<feature type="transmembrane region" description="Helical" evidence="1">
    <location>
        <begin position="183"/>
        <end position="205"/>
    </location>
</feature>
<keyword evidence="1" id="KW-1133">Transmembrane helix</keyword>
<dbReference type="Proteomes" id="UP000838686">
    <property type="component" value="Unassembled WGS sequence"/>
</dbReference>
<evidence type="ECO:0000313" key="2">
    <source>
        <dbReference type="EMBL" id="CAH1193516.1"/>
    </source>
</evidence>
<feature type="transmembrane region" description="Helical" evidence="1">
    <location>
        <begin position="217"/>
        <end position="238"/>
    </location>
</feature>
<evidence type="ECO:0000313" key="3">
    <source>
        <dbReference type="Proteomes" id="UP000838686"/>
    </source>
</evidence>
<comment type="caution">
    <text evidence="2">The sequence shown here is derived from an EMBL/GenBank/DDBJ whole genome shotgun (WGS) entry which is preliminary data.</text>
</comment>
<organism evidence="2 3">
    <name type="scientific">Paenibacillus plantiphilus</name>
    <dbReference type="NCBI Taxonomy" id="2905650"/>
    <lineage>
        <taxon>Bacteria</taxon>
        <taxon>Bacillati</taxon>
        <taxon>Bacillota</taxon>
        <taxon>Bacilli</taxon>
        <taxon>Bacillales</taxon>
        <taxon>Paenibacillaceae</taxon>
        <taxon>Paenibacillus</taxon>
    </lineage>
</organism>
<feature type="transmembrane region" description="Helical" evidence="1">
    <location>
        <begin position="125"/>
        <end position="145"/>
    </location>
</feature>
<reference evidence="2" key="1">
    <citation type="submission" date="2022-01" db="EMBL/GenBank/DDBJ databases">
        <authorList>
            <person name="Criscuolo A."/>
        </authorList>
    </citation>
    <scope>NUCLEOTIDE SEQUENCE</scope>
    <source>
        <strain evidence="2">CIP111893</strain>
    </source>
</reference>
<accession>A0ABN8FW63</accession>
<keyword evidence="1" id="KW-0472">Membrane</keyword>
<sequence>MSFCTKCGQRMTEGEVHHCPAVPAGAGSPAGSAGNDFASTLKQVDGNTILALLKNPQNALNLNTGKDLIYGILGIVASLIGFMIGAWLMAKKLEDTILGLFGFGGMSDFTDFDGGSSTSSMFGQMFLLGLISLAALFGTIWLIGNWRGARTLSFKDVVTYLGGLQYTFGAGFILAGLCTLVSLRFGFLLLFINLLTALVIALMTSSDLFEVSKERRLSFVGLSIALYLVVVMLLSSLIM</sequence>
<name>A0ABN8FW63_9BACL</name>
<evidence type="ECO:0000256" key="1">
    <source>
        <dbReference type="SAM" id="Phobius"/>
    </source>
</evidence>
<gene>
    <name evidence="2" type="ORF">PAECIP111893_00482</name>
</gene>
<keyword evidence="1" id="KW-0812">Transmembrane</keyword>
<dbReference type="EMBL" id="CAKMMF010000002">
    <property type="protein sequence ID" value="CAH1193516.1"/>
    <property type="molecule type" value="Genomic_DNA"/>
</dbReference>
<keyword evidence="3" id="KW-1185">Reference proteome</keyword>
<dbReference type="RefSeq" id="WP_236338726.1">
    <property type="nucleotide sequence ID" value="NZ_CAKMMF010000002.1"/>
</dbReference>
<feature type="transmembrane region" description="Helical" evidence="1">
    <location>
        <begin position="68"/>
        <end position="90"/>
    </location>
</feature>
<proteinExistence type="predicted"/>
<feature type="transmembrane region" description="Helical" evidence="1">
    <location>
        <begin position="157"/>
        <end position="177"/>
    </location>
</feature>
<evidence type="ECO:0008006" key="4">
    <source>
        <dbReference type="Google" id="ProtNLM"/>
    </source>
</evidence>
<protein>
    <recommendedName>
        <fullName evidence="4">Yip1 domain-containing protein</fullName>
    </recommendedName>
</protein>